<gene>
    <name evidence="2" type="ORF">MELLADRAFT_88580</name>
</gene>
<dbReference type="EMBL" id="GL883116">
    <property type="protein sequence ID" value="EGG04816.1"/>
    <property type="molecule type" value="Genomic_DNA"/>
</dbReference>
<dbReference type="RefSeq" id="XP_007411907.1">
    <property type="nucleotide sequence ID" value="XM_007411845.1"/>
</dbReference>
<feature type="transmembrane region" description="Helical" evidence="1">
    <location>
        <begin position="539"/>
        <end position="558"/>
    </location>
</feature>
<feature type="transmembrane region" description="Helical" evidence="1">
    <location>
        <begin position="175"/>
        <end position="206"/>
    </location>
</feature>
<accession>F4RS95</accession>
<dbReference type="VEuPathDB" id="FungiDB:MELLADRAFT_88580"/>
<feature type="transmembrane region" description="Helical" evidence="1">
    <location>
        <begin position="265"/>
        <end position="290"/>
    </location>
</feature>
<dbReference type="HOGENOM" id="CLU_033560_1_0_1"/>
<feature type="transmembrane region" description="Helical" evidence="1">
    <location>
        <begin position="347"/>
        <end position="371"/>
    </location>
</feature>
<feature type="transmembrane region" description="Helical" evidence="1">
    <location>
        <begin position="133"/>
        <end position="154"/>
    </location>
</feature>
<proteinExistence type="predicted"/>
<dbReference type="KEGG" id="mlr:MELLADRAFT_88580"/>
<dbReference type="InParanoid" id="F4RS95"/>
<dbReference type="OrthoDB" id="2504055at2759"/>
<keyword evidence="1" id="KW-0472">Membrane</keyword>
<dbReference type="Proteomes" id="UP000001072">
    <property type="component" value="Unassembled WGS sequence"/>
</dbReference>
<feature type="transmembrane region" description="Helical" evidence="1">
    <location>
        <begin position="496"/>
        <end position="519"/>
    </location>
</feature>
<evidence type="ECO:0000313" key="3">
    <source>
        <dbReference type="Proteomes" id="UP000001072"/>
    </source>
</evidence>
<reference evidence="3" key="1">
    <citation type="journal article" date="2011" name="Proc. Natl. Acad. Sci. U.S.A.">
        <title>Obligate biotrophy features unraveled by the genomic analysis of rust fungi.</title>
        <authorList>
            <person name="Duplessis S."/>
            <person name="Cuomo C.A."/>
            <person name="Lin Y.-C."/>
            <person name="Aerts A."/>
            <person name="Tisserant E."/>
            <person name="Veneault-Fourrey C."/>
            <person name="Joly D.L."/>
            <person name="Hacquard S."/>
            <person name="Amselem J."/>
            <person name="Cantarel B.L."/>
            <person name="Chiu R."/>
            <person name="Coutinho P.M."/>
            <person name="Feau N."/>
            <person name="Field M."/>
            <person name="Frey P."/>
            <person name="Gelhaye E."/>
            <person name="Goldberg J."/>
            <person name="Grabherr M.G."/>
            <person name="Kodira C.D."/>
            <person name="Kohler A."/>
            <person name="Kuees U."/>
            <person name="Lindquist E.A."/>
            <person name="Lucas S.M."/>
            <person name="Mago R."/>
            <person name="Mauceli E."/>
            <person name="Morin E."/>
            <person name="Murat C."/>
            <person name="Pangilinan J.L."/>
            <person name="Park R."/>
            <person name="Pearson M."/>
            <person name="Quesneville H."/>
            <person name="Rouhier N."/>
            <person name="Sakthikumar S."/>
            <person name="Salamov A.A."/>
            <person name="Schmutz J."/>
            <person name="Selles B."/>
            <person name="Shapiro H."/>
            <person name="Tanguay P."/>
            <person name="Tuskan G.A."/>
            <person name="Henrissat B."/>
            <person name="Van de Peer Y."/>
            <person name="Rouze P."/>
            <person name="Ellis J.G."/>
            <person name="Dodds P.N."/>
            <person name="Schein J.E."/>
            <person name="Zhong S."/>
            <person name="Hamelin R.C."/>
            <person name="Grigoriev I.V."/>
            <person name="Szabo L.J."/>
            <person name="Martin F."/>
        </authorList>
    </citation>
    <scope>NUCLEOTIDE SEQUENCE [LARGE SCALE GENOMIC DNA]</scope>
    <source>
        <strain evidence="3">98AG31 / pathotype 3-4-7</strain>
    </source>
</reference>
<dbReference type="GeneID" id="18934926"/>
<keyword evidence="1" id="KW-0812">Transmembrane</keyword>
<feature type="transmembrane region" description="Helical" evidence="1">
    <location>
        <begin position="212"/>
        <end position="231"/>
    </location>
</feature>
<evidence type="ECO:0000313" key="2">
    <source>
        <dbReference type="EMBL" id="EGG04816.1"/>
    </source>
</evidence>
<keyword evidence="1" id="KW-1133">Transmembrane helix</keyword>
<dbReference type="AlphaFoldDB" id="F4RS95"/>
<sequence>MIHDTLKVRVSSRWENFHRCQLANDGAEYIVVELSLPVVADRCTQTHSPLKTEVVSFSALSLAFKVRKPTKALNNRYTGVIPIKEQSEKLEKSPPPTMSGLNSNIAHANAAWDQLDRMLAHEIHPSASPVMHIALYAMAGIAPLTGLLFLVGGLKRISKGGQDSLWLFRVDDRGYIHPNAIFVVTIWACLFTALDTAALVCLLLNLSTFVKWYTLVLHVMSFPVIFCFGWTKVWCFSYAAPPSALCLDSKRASSPTHHRKMVGPWLFNVGNITMYMIPFAFTIPLAISIAKKLRDVELYFNKYQEAHQLLKSILTTPGISEISPSAKQLQVKILLELNTLSKLSKEILFIVRCIAGGYAILDLIFTIGAIWTTWRIMRTLWSQVATLRRCAQRRRGDCSAIRPTNSKLSRHDIDQDNASTCPMRAISSYSIPSISSNGNLLPWMPPFARGTEITRSTWTSGACHDKREDWEKYDEFVLSQKYACLSRYASNALWQATLIVVTSALFMTLDIFIVTNAMGVPHRHRLSDLTMVVIVWGNVIWNCGLGTILGIMSCVVAFSPTPQALAEEITLDRYEGKAECLS</sequence>
<name>F4RS95_MELLP</name>
<protein>
    <submittedName>
        <fullName evidence="2">Uncharacterized protein</fullName>
    </submittedName>
</protein>
<keyword evidence="3" id="KW-1185">Reference proteome</keyword>
<evidence type="ECO:0000256" key="1">
    <source>
        <dbReference type="SAM" id="Phobius"/>
    </source>
</evidence>
<organism evidence="3">
    <name type="scientific">Melampsora larici-populina (strain 98AG31 / pathotype 3-4-7)</name>
    <name type="common">Poplar leaf rust fungus</name>
    <dbReference type="NCBI Taxonomy" id="747676"/>
    <lineage>
        <taxon>Eukaryota</taxon>
        <taxon>Fungi</taxon>
        <taxon>Dikarya</taxon>
        <taxon>Basidiomycota</taxon>
        <taxon>Pucciniomycotina</taxon>
        <taxon>Pucciniomycetes</taxon>
        <taxon>Pucciniales</taxon>
        <taxon>Melampsoraceae</taxon>
        <taxon>Melampsora</taxon>
    </lineage>
</organism>